<keyword evidence="2" id="KW-1185">Reference proteome</keyword>
<protein>
    <submittedName>
        <fullName evidence="1">HEAT repeat domain-containing protein</fullName>
    </submittedName>
</protein>
<proteinExistence type="predicted"/>
<dbReference type="InterPro" id="IPR011989">
    <property type="entry name" value="ARM-like"/>
</dbReference>
<dbReference type="Proteomes" id="UP001519654">
    <property type="component" value="Unassembled WGS sequence"/>
</dbReference>
<reference evidence="1 2" key="1">
    <citation type="submission" date="2021-06" db="EMBL/GenBank/DDBJ databases">
        <title>Actinoplanes lichenicola sp. nov., and Actinoplanes ovalisporus sp. nov., isolated from lichen in Thailand.</title>
        <authorList>
            <person name="Saeng-In P."/>
            <person name="Kanchanasin P."/>
            <person name="Yuki M."/>
            <person name="Kudo T."/>
            <person name="Ohkuma M."/>
            <person name="Phongsopitanun W."/>
            <person name="Tanasupawat S."/>
        </authorList>
    </citation>
    <scope>NUCLEOTIDE SEQUENCE [LARGE SCALE GENOMIC DNA]</scope>
    <source>
        <strain evidence="1 2">NBRC 110975</strain>
    </source>
</reference>
<evidence type="ECO:0000313" key="2">
    <source>
        <dbReference type="Proteomes" id="UP001519654"/>
    </source>
</evidence>
<organism evidence="1 2">
    <name type="scientific">Paractinoplanes bogorensis</name>
    <dbReference type="NCBI Taxonomy" id="1610840"/>
    <lineage>
        <taxon>Bacteria</taxon>
        <taxon>Bacillati</taxon>
        <taxon>Actinomycetota</taxon>
        <taxon>Actinomycetes</taxon>
        <taxon>Micromonosporales</taxon>
        <taxon>Micromonosporaceae</taxon>
        <taxon>Paractinoplanes</taxon>
    </lineage>
</organism>
<name>A0ABS5Z1D7_9ACTN</name>
<dbReference type="EMBL" id="JAHKKG010000015">
    <property type="protein sequence ID" value="MBU2669505.1"/>
    <property type="molecule type" value="Genomic_DNA"/>
</dbReference>
<comment type="caution">
    <text evidence="1">The sequence shown here is derived from an EMBL/GenBank/DDBJ whole genome shotgun (WGS) entry which is preliminary data.</text>
</comment>
<dbReference type="SUPFAM" id="SSF48371">
    <property type="entry name" value="ARM repeat"/>
    <property type="match status" value="1"/>
</dbReference>
<dbReference type="InterPro" id="IPR016024">
    <property type="entry name" value="ARM-type_fold"/>
</dbReference>
<evidence type="ECO:0000313" key="1">
    <source>
        <dbReference type="EMBL" id="MBU2669505.1"/>
    </source>
</evidence>
<dbReference type="Pfam" id="PF13646">
    <property type="entry name" value="HEAT_2"/>
    <property type="match status" value="1"/>
</dbReference>
<accession>A0ABS5Z1D7</accession>
<gene>
    <name evidence="1" type="ORF">KOI35_38950</name>
</gene>
<sequence>MARLIGLLDHESTEIAEDAKGELMSIGGEVVLPLTVAVRSLDYFGQLSAIEVFEHFGDLAAGPSLIGLLDSEAATVREWAAGAVAQLGVPEAVPALRAAYRRQRAGGDELDFTEAVALRRALTVLGARQDVLPPLAASLLVPAGSWDFAWSAAHLTEVVNDLADHDQAVLYFQLWTAADGSFYWQNHERLDQTLDVGLPWPHVVEAAREAALIEAAFVVPRGDLLATIEWVDHADL</sequence>
<dbReference type="Gene3D" id="1.25.10.10">
    <property type="entry name" value="Leucine-rich Repeat Variant"/>
    <property type="match status" value="1"/>
</dbReference>